<dbReference type="InterPro" id="IPR025484">
    <property type="entry name" value="DUF4376"/>
</dbReference>
<protein>
    <recommendedName>
        <fullName evidence="1">DUF4376 domain-containing protein</fullName>
    </recommendedName>
</protein>
<dbReference type="Proteomes" id="UP000195440">
    <property type="component" value="Unassembled WGS sequence"/>
</dbReference>
<keyword evidence="3" id="KW-1185">Reference proteome</keyword>
<dbReference type="Pfam" id="PF14301">
    <property type="entry name" value="DUF4376"/>
    <property type="match status" value="1"/>
</dbReference>
<feature type="domain" description="DUF4376" evidence="1">
    <location>
        <begin position="69"/>
        <end position="161"/>
    </location>
</feature>
<dbReference type="RefSeq" id="WP_087265340.1">
    <property type="nucleotide sequence ID" value="NZ_JBJGBV010000017.1"/>
</dbReference>
<dbReference type="AlphaFoldDB" id="A0A1Y3PCD5"/>
<sequence length="188" mass="20504">MKYVTCNQAGEITGRYDSDFHRAIPKDAIVIPDKVWLATITETDGLWRLGADGVVSKQPFVPVAPNYPALISAERYAREASGVLVDGLLIETTRDSQSLISGMAVSALMDSAYRCNFKTGLGFVELGAAQILSISSAVRAHVQACFDREKVLLELVSAGTYSVEQLYQGWPDYSEPEPETKPETEVSP</sequence>
<dbReference type="EMBL" id="LOHF01000004">
    <property type="protein sequence ID" value="OUM74454.1"/>
    <property type="molecule type" value="Genomic_DNA"/>
</dbReference>
<evidence type="ECO:0000259" key="1">
    <source>
        <dbReference type="Pfam" id="PF14301"/>
    </source>
</evidence>
<dbReference type="OrthoDB" id="7875280at2"/>
<gene>
    <name evidence="2" type="ORF">AUC60_06795</name>
</gene>
<proteinExistence type="predicted"/>
<comment type="caution">
    <text evidence="2">The sequence shown here is derived from an EMBL/GenBank/DDBJ whole genome shotgun (WGS) entry which is preliminary data.</text>
</comment>
<accession>A0A1Y3PCD5</accession>
<evidence type="ECO:0000313" key="2">
    <source>
        <dbReference type="EMBL" id="OUM74454.1"/>
    </source>
</evidence>
<reference evidence="2 3" key="1">
    <citation type="journal article" date="2017" name="Syst. Appl. Microbiol.">
        <title>Pseudomonas caspiana sp. nov., a citrus pathogen in the Pseudomonas syringae phylogenetic group.</title>
        <authorList>
            <person name="Busquets A."/>
            <person name="Gomila M."/>
            <person name="Beiki F."/>
            <person name="Mulet M."/>
            <person name="Rahimian H."/>
            <person name="Garcia-Valdes E."/>
            <person name="Lalucat J."/>
        </authorList>
    </citation>
    <scope>NUCLEOTIDE SEQUENCE [LARGE SCALE GENOMIC DNA]</scope>
    <source>
        <strain evidence="2 3">FBF102</strain>
    </source>
</reference>
<evidence type="ECO:0000313" key="3">
    <source>
        <dbReference type="Proteomes" id="UP000195440"/>
    </source>
</evidence>
<organism evidence="2 3">
    <name type="scientific">Pseudomonas caspiana</name>
    <dbReference type="NCBI Taxonomy" id="1451454"/>
    <lineage>
        <taxon>Bacteria</taxon>
        <taxon>Pseudomonadati</taxon>
        <taxon>Pseudomonadota</taxon>
        <taxon>Gammaproteobacteria</taxon>
        <taxon>Pseudomonadales</taxon>
        <taxon>Pseudomonadaceae</taxon>
        <taxon>Pseudomonas</taxon>
    </lineage>
</organism>
<name>A0A1Y3PCD5_9PSED</name>